<reference evidence="4" key="2">
    <citation type="submission" date="2022-09" db="EMBL/GenBank/DDBJ databases">
        <title>Biosynthetic gene clusters of Dactylosporangioum fulvum.</title>
        <authorList>
            <person name="Caradec T."/>
        </authorList>
    </citation>
    <scope>NUCLEOTIDE SEQUENCE</scope>
    <source>
        <strain evidence="4">NRRL B-16292</strain>
    </source>
</reference>
<feature type="domain" description="CBS" evidence="3">
    <location>
        <begin position="69"/>
        <end position="126"/>
    </location>
</feature>
<dbReference type="SMART" id="SM00116">
    <property type="entry name" value="CBS"/>
    <property type="match status" value="2"/>
</dbReference>
<evidence type="ECO:0000259" key="3">
    <source>
        <dbReference type="PROSITE" id="PS51371"/>
    </source>
</evidence>
<organism evidence="4 5">
    <name type="scientific">Dactylosporangium fulvum</name>
    <dbReference type="NCBI Taxonomy" id="53359"/>
    <lineage>
        <taxon>Bacteria</taxon>
        <taxon>Bacillati</taxon>
        <taxon>Actinomycetota</taxon>
        <taxon>Actinomycetes</taxon>
        <taxon>Micromonosporales</taxon>
        <taxon>Micromonosporaceae</taxon>
        <taxon>Dactylosporangium</taxon>
    </lineage>
</organism>
<evidence type="ECO:0000313" key="5">
    <source>
        <dbReference type="Proteomes" id="UP001059617"/>
    </source>
</evidence>
<evidence type="ECO:0000313" key="4">
    <source>
        <dbReference type="EMBL" id="UWP79594.1"/>
    </source>
</evidence>
<dbReference type="Proteomes" id="UP001059617">
    <property type="component" value="Chromosome"/>
</dbReference>
<dbReference type="EMBL" id="CP073720">
    <property type="protein sequence ID" value="UWP79594.1"/>
    <property type="molecule type" value="Genomic_DNA"/>
</dbReference>
<keyword evidence="1 2" id="KW-0129">CBS domain</keyword>
<dbReference type="RefSeq" id="WP_259857352.1">
    <property type="nucleotide sequence ID" value="NZ_BAAAST010000001.1"/>
</dbReference>
<dbReference type="PROSITE" id="PS51371">
    <property type="entry name" value="CBS"/>
    <property type="match status" value="2"/>
</dbReference>
<sequence length="147" mass="15920">MSDLFVRDVMTAAVLVATPECRYQQIVDVLTGYDVSGLPVVDDNDHVIGMVSEADVLRPNGHDTARELMTSPAVTVDAAAPVGGAVDLMERHHLKRLAVTDGPDGRLVGIVTRRDILRHAVRGDETSRRDRPDDVLVQHYVAGAGSR</sequence>
<reference evidence="4" key="1">
    <citation type="submission" date="2021-04" db="EMBL/GenBank/DDBJ databases">
        <authorList>
            <person name="Hartkoorn R.C."/>
            <person name="Beaudoing E."/>
            <person name="Hot D."/>
        </authorList>
    </citation>
    <scope>NUCLEOTIDE SEQUENCE</scope>
    <source>
        <strain evidence="4">NRRL B-16292</strain>
    </source>
</reference>
<proteinExistence type="predicted"/>
<dbReference type="SUPFAM" id="SSF54631">
    <property type="entry name" value="CBS-domain pair"/>
    <property type="match status" value="1"/>
</dbReference>
<gene>
    <name evidence="4" type="ORF">Dfulv_31070</name>
</gene>
<dbReference type="InterPro" id="IPR051257">
    <property type="entry name" value="Diverse_CBS-Domain"/>
</dbReference>
<protein>
    <submittedName>
        <fullName evidence="4">CBS domain-containing protein</fullName>
    </submittedName>
</protein>
<dbReference type="InterPro" id="IPR000644">
    <property type="entry name" value="CBS_dom"/>
</dbReference>
<dbReference type="Gene3D" id="3.10.580.10">
    <property type="entry name" value="CBS-domain"/>
    <property type="match status" value="2"/>
</dbReference>
<evidence type="ECO:0000256" key="1">
    <source>
        <dbReference type="ARBA" id="ARBA00023122"/>
    </source>
</evidence>
<dbReference type="InterPro" id="IPR046342">
    <property type="entry name" value="CBS_dom_sf"/>
</dbReference>
<evidence type="ECO:0000256" key="2">
    <source>
        <dbReference type="PROSITE-ProRule" id="PRU00703"/>
    </source>
</evidence>
<dbReference type="PANTHER" id="PTHR43080">
    <property type="entry name" value="CBS DOMAIN-CONTAINING PROTEIN CBSX3, MITOCHONDRIAL"/>
    <property type="match status" value="1"/>
</dbReference>
<dbReference type="PANTHER" id="PTHR43080:SF29">
    <property type="entry name" value="OS02G0818000 PROTEIN"/>
    <property type="match status" value="1"/>
</dbReference>
<name>A0ABY5VR73_9ACTN</name>
<keyword evidence="5" id="KW-1185">Reference proteome</keyword>
<dbReference type="Pfam" id="PF00571">
    <property type="entry name" value="CBS"/>
    <property type="match status" value="2"/>
</dbReference>
<accession>A0ABY5VR73</accession>
<feature type="domain" description="CBS" evidence="3">
    <location>
        <begin position="10"/>
        <end position="68"/>
    </location>
</feature>